<accession>A0AAD1YVT8</accession>
<dbReference type="SUPFAM" id="SSF47616">
    <property type="entry name" value="GST C-terminal domain-like"/>
    <property type="match status" value="1"/>
</dbReference>
<organism evidence="1 2">
    <name type="scientific">Fraxinus pennsylvanica</name>
    <dbReference type="NCBI Taxonomy" id="56036"/>
    <lineage>
        <taxon>Eukaryota</taxon>
        <taxon>Viridiplantae</taxon>
        <taxon>Streptophyta</taxon>
        <taxon>Embryophyta</taxon>
        <taxon>Tracheophyta</taxon>
        <taxon>Spermatophyta</taxon>
        <taxon>Magnoliopsida</taxon>
        <taxon>eudicotyledons</taxon>
        <taxon>Gunneridae</taxon>
        <taxon>Pentapetalae</taxon>
        <taxon>asterids</taxon>
        <taxon>lamiids</taxon>
        <taxon>Lamiales</taxon>
        <taxon>Oleaceae</taxon>
        <taxon>Oleeae</taxon>
        <taxon>Fraxinus</taxon>
    </lineage>
</organism>
<proteinExistence type="predicted"/>
<dbReference type="GO" id="GO:0050220">
    <property type="term" value="F:prostaglandin-E synthase activity"/>
    <property type="evidence" value="ECO:0007669"/>
    <property type="project" value="TreeGrafter"/>
</dbReference>
<keyword evidence="2" id="KW-1185">Reference proteome</keyword>
<dbReference type="EMBL" id="OU503038">
    <property type="protein sequence ID" value="CAI9758000.1"/>
    <property type="molecule type" value="Genomic_DNA"/>
</dbReference>
<dbReference type="AlphaFoldDB" id="A0AAD1YVT8"/>
<reference evidence="1" key="1">
    <citation type="submission" date="2023-05" db="EMBL/GenBank/DDBJ databases">
        <authorList>
            <person name="Huff M."/>
        </authorList>
    </citation>
    <scope>NUCLEOTIDE SEQUENCE</scope>
</reference>
<dbReference type="Gene3D" id="1.20.1050.10">
    <property type="match status" value="1"/>
</dbReference>
<gene>
    <name evidence="1" type="ORF">FPE_LOCUS5430</name>
</gene>
<evidence type="ECO:0000313" key="2">
    <source>
        <dbReference type="Proteomes" id="UP000834106"/>
    </source>
</evidence>
<dbReference type="PANTHER" id="PTHR12782">
    <property type="entry name" value="MICROSOMAL PROSTAGLANDIN E SYNTHASE-2"/>
    <property type="match status" value="1"/>
</dbReference>
<name>A0AAD1YVT8_9LAMI</name>
<dbReference type="Proteomes" id="UP000834106">
    <property type="component" value="Chromosome 3"/>
</dbReference>
<dbReference type="Pfam" id="PF13410">
    <property type="entry name" value="GST_C_2"/>
    <property type="match status" value="1"/>
</dbReference>
<sequence length="175" mass="19792">MVDSSVIIDKLTKKIHPSVSADSVPEDDEEKKWRRWVDDHLVHILSPNIYRSSSEALESFDYITSHGNFSFAERLTAKYAGAVAMYFVSKKLKKKYNITDERAALYEAAETWVDALKGRDFLGGAKPNLADLAVFGVLRPIRHLKSGRDMVEHSRIGDWYTRMESAVGVSSRIQA</sequence>
<dbReference type="PANTHER" id="PTHR12782:SF5">
    <property type="entry name" value="PROSTAGLANDIN E SYNTHASE 2"/>
    <property type="match status" value="1"/>
</dbReference>
<protein>
    <recommendedName>
        <fullName evidence="3">Prostaglandin E synthase 2</fullName>
    </recommendedName>
</protein>
<dbReference type="GO" id="GO:0005739">
    <property type="term" value="C:mitochondrion"/>
    <property type="evidence" value="ECO:0007669"/>
    <property type="project" value="TreeGrafter"/>
</dbReference>
<evidence type="ECO:0008006" key="3">
    <source>
        <dbReference type="Google" id="ProtNLM"/>
    </source>
</evidence>
<evidence type="ECO:0000313" key="1">
    <source>
        <dbReference type="EMBL" id="CAI9758000.1"/>
    </source>
</evidence>
<dbReference type="CDD" id="cd03197">
    <property type="entry name" value="GST_C_mPGES2"/>
    <property type="match status" value="1"/>
</dbReference>
<dbReference type="InterPro" id="IPR036282">
    <property type="entry name" value="Glutathione-S-Trfase_C_sf"/>
</dbReference>
<dbReference type="InterPro" id="IPR034335">
    <property type="entry name" value="PGES2_C"/>
</dbReference>